<keyword evidence="4" id="KW-0677">Repeat</keyword>
<evidence type="ECO:0000256" key="10">
    <source>
        <dbReference type="SAM" id="MobiDB-lite"/>
    </source>
</evidence>
<dbReference type="InterPro" id="IPR057755">
    <property type="entry name" value="UNC5A-D-like_N"/>
</dbReference>
<sequence>MAPYFSFISFLLVTFLMAQARELPLGEISLEQEPEQSYYIVKKRPAVIVCKARNAVDITFTCAGTQIPPTSVEMEDMSDVDPEVIQAKIEVTRADVQNYDDSQGAFWCECSALDIDGQPAVTSRRSFITVAHLKHRFSSHPQSRQASEGENVEFICGAPVGDPKPEILWRKDKKRLNIKENSRLVVTDQGSLVIESATQEDSGLYQCVAKNPAGRRESKEAKLTVSVYAESSEPAEEVSAGESSESRIRNPRQSEKKTYFSTLPQDSYYIRPDEKVTMECEATAADILTFRCNGQRMQRHQMQTEQGTDNAGNRVIKSVLTVEYADVRDYYSKAGDSSSYACVCVAWYQDATNPRGWGHISSDENVGIVLLSYLDRTFQVEPSDLTVGVNTDAVLLCEPPKGQPSPWVYWFKDRVRLDPRSDDHYSINAKGHLTIHRVQYDDSGVYNCLAENTVDQIQSKRARLIVTAEAPATTAAPVASMEDTIPSFPDQIPDFPVFLNDLKPQYDITSGDRATLVCSVVSADQLTFLCGQARIDSKDLKKSDSQYDNESGKRLLYASYEVTEDVLSGASDDFYCQCTAWYLNADGKWQMLQGNKGFVNLVEGEEREPEPKTYINDDFVYEPTDLTVDFEGEAELACEPPQGYPEPTVYWTKDGVKIKPELDSNFIVLEEGPLIIEYVRLGDEGMYTCVAENSAGSRVSRPMQLTVRGKPTTLPPTTPTTPMTPTPEPTDEDITDGTDLYPTTSDYYDYTAIKLTEPLFSMEPKEASYIVNDLPITLSCSVVAAKSLVFACNDEVVDETVKTGYLTIEPTSQQEIRDNSLTITKEQVEAWTGSDPFSCTCRGYYLAEGAEAGDWSFVESRAGTIQIAFFKKRFMMEPVSQNVQQGEDAELRCKAPAGVPTPTVYWLKDGYRLNEDETVMINEQGSLMIKGFSAKDEGDYTCVAENMLKRRTSKTASIRLAGEQTYFLMNWVCKY</sequence>
<dbReference type="PANTHER" id="PTHR44170:SF11">
    <property type="entry name" value="ROUNDABOUT HOMOLOG 4"/>
    <property type="match status" value="1"/>
</dbReference>
<comment type="subcellular location">
    <subcellularLocation>
        <location evidence="1">Membrane</location>
        <topology evidence="1">Single-pass type I membrane protein</topology>
    </subcellularLocation>
</comment>
<evidence type="ECO:0000313" key="13">
    <source>
        <dbReference type="Proteomes" id="UP000694888"/>
    </source>
</evidence>
<dbReference type="Gene3D" id="2.60.40.10">
    <property type="entry name" value="Immunoglobulins"/>
    <property type="match status" value="8"/>
</dbReference>
<feature type="region of interest" description="Disordered" evidence="10">
    <location>
        <begin position="707"/>
        <end position="740"/>
    </location>
</feature>
<dbReference type="SMART" id="SM00409">
    <property type="entry name" value="IG"/>
    <property type="match status" value="4"/>
</dbReference>
<reference evidence="14" key="1">
    <citation type="submission" date="2025-08" db="UniProtKB">
        <authorList>
            <consortium name="RefSeq"/>
        </authorList>
    </citation>
    <scope>IDENTIFICATION</scope>
</reference>
<comment type="similarity">
    <text evidence="2">Belongs to the unc-5 family.</text>
</comment>
<feature type="domain" description="Ig-like" evidence="12">
    <location>
        <begin position="119"/>
        <end position="224"/>
    </location>
</feature>
<dbReference type="Pfam" id="PF25609">
    <property type="entry name" value="Unc5_NetrinR_N"/>
    <property type="match status" value="4"/>
</dbReference>
<dbReference type="InterPro" id="IPR003599">
    <property type="entry name" value="Ig_sub"/>
</dbReference>
<dbReference type="SMART" id="SM00408">
    <property type="entry name" value="IGc2"/>
    <property type="match status" value="4"/>
</dbReference>
<gene>
    <name evidence="14" type="primary">LOC101854974</name>
</gene>
<evidence type="ECO:0000256" key="5">
    <source>
        <dbReference type="ARBA" id="ARBA00023136"/>
    </source>
</evidence>
<feature type="domain" description="Ig-like" evidence="12">
    <location>
        <begin position="376"/>
        <end position="465"/>
    </location>
</feature>
<organism evidence="13 14">
    <name type="scientific">Aplysia californica</name>
    <name type="common">California sea hare</name>
    <dbReference type="NCBI Taxonomy" id="6500"/>
    <lineage>
        <taxon>Eukaryota</taxon>
        <taxon>Metazoa</taxon>
        <taxon>Spiralia</taxon>
        <taxon>Lophotrochozoa</taxon>
        <taxon>Mollusca</taxon>
        <taxon>Gastropoda</taxon>
        <taxon>Heterobranchia</taxon>
        <taxon>Euthyneura</taxon>
        <taxon>Tectipleura</taxon>
        <taxon>Aplysiida</taxon>
        <taxon>Aplysioidea</taxon>
        <taxon>Aplysiidae</taxon>
        <taxon>Aplysia</taxon>
    </lineage>
</organism>
<proteinExistence type="inferred from homology"/>
<dbReference type="SUPFAM" id="SSF48726">
    <property type="entry name" value="Immunoglobulin"/>
    <property type="match status" value="4"/>
</dbReference>
<keyword evidence="13" id="KW-1185">Reference proteome</keyword>
<evidence type="ECO:0000256" key="9">
    <source>
        <dbReference type="ARBA" id="ARBA00023319"/>
    </source>
</evidence>
<feature type="compositionally biased region" description="Low complexity" evidence="10">
    <location>
        <begin position="229"/>
        <end position="243"/>
    </location>
</feature>
<evidence type="ECO:0000256" key="11">
    <source>
        <dbReference type="SAM" id="SignalP"/>
    </source>
</evidence>
<feature type="signal peptide" evidence="11">
    <location>
        <begin position="1"/>
        <end position="20"/>
    </location>
</feature>
<keyword evidence="5" id="KW-0472">Membrane</keyword>
<evidence type="ECO:0000256" key="6">
    <source>
        <dbReference type="ARBA" id="ARBA00023157"/>
    </source>
</evidence>
<name>A0ABM0K0G2_APLCA</name>
<accession>A0ABM0K0G2</accession>
<evidence type="ECO:0000256" key="1">
    <source>
        <dbReference type="ARBA" id="ARBA00004479"/>
    </source>
</evidence>
<dbReference type="PROSITE" id="PS50835">
    <property type="entry name" value="IG_LIKE"/>
    <property type="match status" value="4"/>
</dbReference>
<feature type="compositionally biased region" description="Basic and acidic residues" evidence="10">
    <location>
        <begin position="244"/>
        <end position="257"/>
    </location>
</feature>
<evidence type="ECO:0000256" key="4">
    <source>
        <dbReference type="ARBA" id="ARBA00022737"/>
    </source>
</evidence>
<feature type="region of interest" description="Disordered" evidence="10">
    <location>
        <begin position="229"/>
        <end position="257"/>
    </location>
</feature>
<keyword evidence="9" id="KW-0393">Immunoglobulin domain</keyword>
<evidence type="ECO:0000256" key="8">
    <source>
        <dbReference type="ARBA" id="ARBA00023180"/>
    </source>
</evidence>
<dbReference type="InterPro" id="IPR007110">
    <property type="entry name" value="Ig-like_dom"/>
</dbReference>
<evidence type="ECO:0000313" key="14">
    <source>
        <dbReference type="RefSeq" id="XP_005105845.2"/>
    </source>
</evidence>
<dbReference type="RefSeq" id="XP_005105845.2">
    <property type="nucleotide sequence ID" value="XM_005105788.3"/>
</dbReference>
<dbReference type="InterPro" id="IPR013098">
    <property type="entry name" value="Ig_I-set"/>
</dbReference>
<keyword evidence="8" id="KW-0325">Glycoprotein</keyword>
<protein>
    <submittedName>
        <fullName evidence="14">Hemicentin-1</fullName>
    </submittedName>
</protein>
<keyword evidence="7" id="KW-0675">Receptor</keyword>
<evidence type="ECO:0000256" key="7">
    <source>
        <dbReference type="ARBA" id="ARBA00023170"/>
    </source>
</evidence>
<dbReference type="GeneID" id="101854974"/>
<feature type="chain" id="PRO_5046569039" evidence="11">
    <location>
        <begin position="21"/>
        <end position="975"/>
    </location>
</feature>
<dbReference type="Pfam" id="PF13927">
    <property type="entry name" value="Ig_3"/>
    <property type="match status" value="1"/>
</dbReference>
<dbReference type="Proteomes" id="UP000694888">
    <property type="component" value="Unplaced"/>
</dbReference>
<dbReference type="Pfam" id="PF07679">
    <property type="entry name" value="I-set"/>
    <property type="match status" value="3"/>
</dbReference>
<dbReference type="InterPro" id="IPR013783">
    <property type="entry name" value="Ig-like_fold"/>
</dbReference>
<feature type="domain" description="Ig-like" evidence="12">
    <location>
        <begin position="872"/>
        <end position="959"/>
    </location>
</feature>
<evidence type="ECO:0000256" key="3">
    <source>
        <dbReference type="ARBA" id="ARBA00022473"/>
    </source>
</evidence>
<evidence type="ECO:0000259" key="12">
    <source>
        <dbReference type="PROSITE" id="PS50835"/>
    </source>
</evidence>
<keyword evidence="6" id="KW-1015">Disulfide bond</keyword>
<dbReference type="InterPro" id="IPR036179">
    <property type="entry name" value="Ig-like_dom_sf"/>
</dbReference>
<feature type="domain" description="Ig-like" evidence="12">
    <location>
        <begin position="611"/>
        <end position="706"/>
    </location>
</feature>
<dbReference type="PANTHER" id="PTHR44170">
    <property type="entry name" value="PROTEIN SIDEKICK"/>
    <property type="match status" value="1"/>
</dbReference>
<keyword evidence="3" id="KW-0217">Developmental protein</keyword>
<feature type="compositionally biased region" description="Pro residues" evidence="10">
    <location>
        <begin position="713"/>
        <end position="728"/>
    </location>
</feature>
<evidence type="ECO:0000256" key="2">
    <source>
        <dbReference type="ARBA" id="ARBA00009844"/>
    </source>
</evidence>
<dbReference type="InterPro" id="IPR003598">
    <property type="entry name" value="Ig_sub2"/>
</dbReference>
<keyword evidence="11" id="KW-0732">Signal</keyword>